<comment type="caution">
    <text evidence="2">The sequence shown here is derived from an EMBL/GenBank/DDBJ whole genome shotgun (WGS) entry which is preliminary data.</text>
</comment>
<gene>
    <name evidence="2" type="ORF">DET45_10842</name>
</gene>
<dbReference type="PROSITE" id="PS51257">
    <property type="entry name" value="PROKAR_LIPOPROTEIN"/>
    <property type="match status" value="1"/>
</dbReference>
<organism evidence="2 3">
    <name type="scientific">Pseudidiomarina maritima</name>
    <dbReference type="NCBI Taxonomy" id="519453"/>
    <lineage>
        <taxon>Bacteria</taxon>
        <taxon>Pseudomonadati</taxon>
        <taxon>Pseudomonadota</taxon>
        <taxon>Gammaproteobacteria</taxon>
        <taxon>Alteromonadales</taxon>
        <taxon>Idiomarinaceae</taxon>
        <taxon>Pseudidiomarina</taxon>
    </lineage>
</organism>
<feature type="chain" id="PRO_5016466050" evidence="1">
    <location>
        <begin position="21"/>
        <end position="150"/>
    </location>
</feature>
<dbReference type="AlphaFoldDB" id="A0A317QBQ5"/>
<dbReference type="EMBL" id="QGTT01000008">
    <property type="protein sequence ID" value="PWW12210.1"/>
    <property type="molecule type" value="Genomic_DNA"/>
</dbReference>
<reference evidence="2 3" key="1">
    <citation type="submission" date="2018-05" db="EMBL/GenBank/DDBJ databases">
        <title>Freshwater and sediment microbial communities from various areas in North America, analyzing microbe dynamics in response to fracking.</title>
        <authorList>
            <person name="Lamendella R."/>
        </authorList>
    </citation>
    <scope>NUCLEOTIDE SEQUENCE [LARGE SCALE GENOMIC DNA]</scope>
    <source>
        <strain evidence="2 3">125B1</strain>
    </source>
</reference>
<keyword evidence="1" id="KW-0732">Signal</keyword>
<dbReference type="OrthoDB" id="8703681at2"/>
<protein>
    <submittedName>
        <fullName evidence="2">Uncharacterized protein</fullName>
    </submittedName>
</protein>
<keyword evidence="3" id="KW-1185">Reference proteome</keyword>
<evidence type="ECO:0000313" key="3">
    <source>
        <dbReference type="Proteomes" id="UP000246964"/>
    </source>
</evidence>
<sequence>MGMSRLSVIAMLIAASVALAGCADDTVQLDSAMQDAAGEPVSVQEQSLSERLTELDRAIREEVGIARAERFDQCQLLAVGKRACGGPEFYMVYSTASSDAAKLQALANEYTELRVQQIAQTGEMSTCEMLPKPGVMLEGGICKVVASVDR</sequence>
<proteinExistence type="predicted"/>
<evidence type="ECO:0000256" key="1">
    <source>
        <dbReference type="SAM" id="SignalP"/>
    </source>
</evidence>
<dbReference type="Proteomes" id="UP000246964">
    <property type="component" value="Unassembled WGS sequence"/>
</dbReference>
<accession>A0A317QBQ5</accession>
<name>A0A317QBQ5_9GAMM</name>
<dbReference type="RefSeq" id="WP_110076071.1">
    <property type="nucleotide sequence ID" value="NZ_QGTT01000008.1"/>
</dbReference>
<feature type="signal peptide" evidence="1">
    <location>
        <begin position="1"/>
        <end position="20"/>
    </location>
</feature>
<evidence type="ECO:0000313" key="2">
    <source>
        <dbReference type="EMBL" id="PWW12210.1"/>
    </source>
</evidence>